<comment type="caution">
    <text evidence="3">The sequence shown here is derived from an EMBL/GenBank/DDBJ whole genome shotgun (WGS) entry which is preliminary data.</text>
</comment>
<reference evidence="3 4" key="1">
    <citation type="submission" date="2017-09" db="EMBL/GenBank/DDBJ databases">
        <title>Sphingomonas panjinensis sp.nov., isolated from oil-contaminated soil.</title>
        <authorList>
            <person name="Wang L."/>
            <person name="Chen L."/>
        </authorList>
    </citation>
    <scope>NUCLEOTIDE SEQUENCE [LARGE SCALE GENOMIC DNA]</scope>
    <source>
        <strain evidence="3 4">FW-11</strain>
    </source>
</reference>
<dbReference type="RefSeq" id="WP_107966450.1">
    <property type="nucleotide sequence ID" value="NZ_NWBU01000004.1"/>
</dbReference>
<sequence>MGLTVVSVSYPFAPVTADPVGGSEQVLAQIDRALVAAGHRAIIIAPEGSAAAGELRSIPAISSPVSDIARRRAHVSVRERIAEAIDRDRPDVIHLHGLDFHSYLPPPGPAVIATLHLPLDWYAPEALRPERPNMVLHPVSESQERQAPAGAILSPPIENGVEIPEIQVRKGQFAFTLGRICPEKGFEDAIEAAGRAEMPLLIAGSVFPYPEHQTYFRTRIQPRLNQTRRWIGAVAGRRKKMLLARARCLLVPSKVAETSSLVAMEAMAAGTPVIAYRTGALPDIVEHGRTGFIVDTVEEMSAAMRKTDRIDPEECRARARARFPLEKMTGAYLARYAELAIR</sequence>
<dbReference type="Pfam" id="PF00534">
    <property type="entry name" value="Glycos_transf_1"/>
    <property type="match status" value="1"/>
</dbReference>
<evidence type="ECO:0000259" key="2">
    <source>
        <dbReference type="Pfam" id="PF13439"/>
    </source>
</evidence>
<organism evidence="3 4">
    <name type="scientific">Sphingomonas oleivorans</name>
    <dbReference type="NCBI Taxonomy" id="1735121"/>
    <lineage>
        <taxon>Bacteria</taxon>
        <taxon>Pseudomonadati</taxon>
        <taxon>Pseudomonadota</taxon>
        <taxon>Alphaproteobacteria</taxon>
        <taxon>Sphingomonadales</taxon>
        <taxon>Sphingomonadaceae</taxon>
        <taxon>Sphingomonas</taxon>
    </lineage>
</organism>
<dbReference type="SUPFAM" id="SSF53756">
    <property type="entry name" value="UDP-Glycosyltransferase/glycogen phosphorylase"/>
    <property type="match status" value="1"/>
</dbReference>
<dbReference type="Gene3D" id="3.40.50.2000">
    <property type="entry name" value="Glycogen Phosphorylase B"/>
    <property type="match status" value="2"/>
</dbReference>
<feature type="domain" description="Glycosyl transferase family 1" evidence="1">
    <location>
        <begin position="170"/>
        <end position="306"/>
    </location>
</feature>
<dbReference type="EMBL" id="NWBU01000004">
    <property type="protein sequence ID" value="PTQ13217.1"/>
    <property type="molecule type" value="Genomic_DNA"/>
</dbReference>
<feature type="domain" description="Glycosyltransferase subfamily 4-like N-terminal" evidence="2">
    <location>
        <begin position="20"/>
        <end position="128"/>
    </location>
</feature>
<dbReference type="PANTHER" id="PTHR45947">
    <property type="entry name" value="SULFOQUINOVOSYL TRANSFERASE SQD2"/>
    <property type="match status" value="1"/>
</dbReference>
<protein>
    <submittedName>
        <fullName evidence="3">Glycosyl transferase family 1</fullName>
    </submittedName>
</protein>
<dbReference type="OrthoDB" id="9801573at2"/>
<dbReference type="AlphaFoldDB" id="A0A2T5G242"/>
<evidence type="ECO:0000313" key="3">
    <source>
        <dbReference type="EMBL" id="PTQ13217.1"/>
    </source>
</evidence>
<keyword evidence="4" id="KW-1185">Reference proteome</keyword>
<evidence type="ECO:0000313" key="4">
    <source>
        <dbReference type="Proteomes" id="UP000244162"/>
    </source>
</evidence>
<evidence type="ECO:0000259" key="1">
    <source>
        <dbReference type="Pfam" id="PF00534"/>
    </source>
</evidence>
<dbReference type="GO" id="GO:0016757">
    <property type="term" value="F:glycosyltransferase activity"/>
    <property type="evidence" value="ECO:0007669"/>
    <property type="project" value="InterPro"/>
</dbReference>
<accession>A0A2T5G242</accession>
<dbReference type="InterPro" id="IPR001296">
    <property type="entry name" value="Glyco_trans_1"/>
</dbReference>
<name>A0A2T5G242_9SPHN</name>
<dbReference type="Proteomes" id="UP000244162">
    <property type="component" value="Unassembled WGS sequence"/>
</dbReference>
<keyword evidence="3" id="KW-0808">Transferase</keyword>
<gene>
    <name evidence="3" type="ORF">CLG96_03595</name>
</gene>
<proteinExistence type="predicted"/>
<dbReference type="InterPro" id="IPR050194">
    <property type="entry name" value="Glycosyltransferase_grp1"/>
</dbReference>
<dbReference type="PANTHER" id="PTHR45947:SF3">
    <property type="entry name" value="SULFOQUINOVOSYL TRANSFERASE SQD2"/>
    <property type="match status" value="1"/>
</dbReference>
<dbReference type="Pfam" id="PF13439">
    <property type="entry name" value="Glyco_transf_4"/>
    <property type="match status" value="1"/>
</dbReference>
<dbReference type="InterPro" id="IPR028098">
    <property type="entry name" value="Glyco_trans_4-like_N"/>
</dbReference>